<dbReference type="GO" id="GO:0019843">
    <property type="term" value="F:rRNA binding"/>
    <property type="evidence" value="ECO:0007669"/>
    <property type="project" value="UniProtKB-UniRule"/>
</dbReference>
<dbReference type="OrthoDB" id="9807653at2"/>
<comment type="similarity">
    <text evidence="1 6">Belongs to the universal ribosomal protein uS7 family.</text>
</comment>
<dbReference type="GO" id="GO:0000049">
    <property type="term" value="F:tRNA binding"/>
    <property type="evidence" value="ECO:0007669"/>
    <property type="project" value="UniProtKB-UniRule"/>
</dbReference>
<reference evidence="9" key="1">
    <citation type="submission" date="2020-01" db="EMBL/GenBank/DDBJ databases">
        <title>Phosphoaccumulans saitamaens gen. nov., sp. nov., a polyphosphate accumulating bacterium isolated from surface river water.</title>
        <authorList>
            <person name="Watanabe K."/>
            <person name="Suda W."/>
        </authorList>
    </citation>
    <scope>NUCLEOTIDE SEQUENCE [LARGE SCALE GENOMIC DNA]</scope>
    <source>
        <strain evidence="9">ICHIAU1</strain>
    </source>
</reference>
<dbReference type="PANTHER" id="PTHR11205">
    <property type="entry name" value="RIBOSOMAL PROTEIN S7"/>
    <property type="match status" value="1"/>
</dbReference>
<dbReference type="GO" id="GO:0003735">
    <property type="term" value="F:structural constituent of ribosome"/>
    <property type="evidence" value="ECO:0007669"/>
    <property type="project" value="InterPro"/>
</dbReference>
<keyword evidence="4 6" id="KW-0689">Ribosomal protein</keyword>
<evidence type="ECO:0000313" key="8">
    <source>
        <dbReference type="EMBL" id="BBU68125.1"/>
    </source>
</evidence>
<dbReference type="InterPro" id="IPR036823">
    <property type="entry name" value="Ribosomal_uS7_dom_sf"/>
</dbReference>
<accession>A0A679ICY4</accession>
<keyword evidence="6" id="KW-0820">tRNA-binding</keyword>
<feature type="domain" description="Small ribosomal subunit protein uS7" evidence="7">
    <location>
        <begin position="2"/>
        <end position="149"/>
    </location>
</feature>
<comment type="function">
    <text evidence="6">One of the primary rRNA binding proteins, it binds directly to 16S rRNA where it nucleates assembly of the head domain of the 30S subunit. Is located at the subunit interface close to the decoding center, probably blocks exit of the E-site tRNA.</text>
</comment>
<keyword evidence="9" id="KW-1185">Reference proteome</keyword>
<evidence type="ECO:0000256" key="3">
    <source>
        <dbReference type="ARBA" id="ARBA00022884"/>
    </source>
</evidence>
<organism evidence="8 9">
    <name type="scientific">Fluviibacter phosphoraccumulans</name>
    <dbReference type="NCBI Taxonomy" id="1751046"/>
    <lineage>
        <taxon>Bacteria</taxon>
        <taxon>Pseudomonadati</taxon>
        <taxon>Pseudomonadota</taxon>
        <taxon>Betaproteobacteria</taxon>
        <taxon>Rhodocyclales</taxon>
        <taxon>Fluviibacteraceae</taxon>
        <taxon>Fluviibacter</taxon>
    </lineage>
</organism>
<keyword evidence="3 6" id="KW-0694">RNA-binding</keyword>
<evidence type="ECO:0000256" key="1">
    <source>
        <dbReference type="ARBA" id="ARBA00007151"/>
    </source>
</evidence>
<dbReference type="AlphaFoldDB" id="A0A679ICY4"/>
<dbReference type="Gene3D" id="1.10.455.10">
    <property type="entry name" value="Ribosomal protein S7 domain"/>
    <property type="match status" value="1"/>
</dbReference>
<proteinExistence type="inferred from homology"/>
<evidence type="ECO:0000256" key="5">
    <source>
        <dbReference type="ARBA" id="ARBA00023274"/>
    </source>
</evidence>
<dbReference type="FunFam" id="1.10.455.10:FF:000001">
    <property type="entry name" value="30S ribosomal protein S7"/>
    <property type="match status" value="1"/>
</dbReference>
<dbReference type="InterPro" id="IPR023798">
    <property type="entry name" value="Ribosomal_uS7_dom"/>
</dbReference>
<keyword evidence="5 6" id="KW-0687">Ribonucleoprotein</keyword>
<protein>
    <recommendedName>
        <fullName evidence="6">Small ribosomal subunit protein uS7</fullName>
    </recommendedName>
</protein>
<dbReference type="HAMAP" id="MF_00480_B">
    <property type="entry name" value="Ribosomal_uS7_B"/>
    <property type="match status" value="1"/>
</dbReference>
<comment type="subunit">
    <text evidence="6">Part of the 30S ribosomal subunit. Contacts proteins S9 and S11.</text>
</comment>
<evidence type="ECO:0000259" key="7">
    <source>
        <dbReference type="Pfam" id="PF00177"/>
    </source>
</evidence>
<evidence type="ECO:0000256" key="6">
    <source>
        <dbReference type="HAMAP-Rule" id="MF_00480"/>
    </source>
</evidence>
<dbReference type="Pfam" id="PF00177">
    <property type="entry name" value="Ribosomal_S7"/>
    <property type="match status" value="1"/>
</dbReference>
<dbReference type="InterPro" id="IPR005717">
    <property type="entry name" value="Ribosomal_uS7_bac/org-type"/>
</dbReference>
<dbReference type="Proteomes" id="UP000463961">
    <property type="component" value="Chromosome"/>
</dbReference>
<evidence type="ECO:0000256" key="2">
    <source>
        <dbReference type="ARBA" id="ARBA00022730"/>
    </source>
</evidence>
<name>A0A679ICY4_9RHOO</name>
<dbReference type="GO" id="GO:0015935">
    <property type="term" value="C:small ribosomal subunit"/>
    <property type="evidence" value="ECO:0007669"/>
    <property type="project" value="InterPro"/>
</dbReference>
<evidence type="ECO:0000313" key="9">
    <source>
        <dbReference type="Proteomes" id="UP000463961"/>
    </source>
</evidence>
<dbReference type="CDD" id="cd14869">
    <property type="entry name" value="uS7_Bacteria"/>
    <property type="match status" value="1"/>
</dbReference>
<dbReference type="RefSeq" id="WP_162048931.1">
    <property type="nucleotide sequence ID" value="NZ_AP019011.1"/>
</dbReference>
<dbReference type="SUPFAM" id="SSF47973">
    <property type="entry name" value="Ribosomal protein S7"/>
    <property type="match status" value="1"/>
</dbReference>
<evidence type="ECO:0000256" key="4">
    <source>
        <dbReference type="ARBA" id="ARBA00022980"/>
    </source>
</evidence>
<dbReference type="NCBIfam" id="TIGR01029">
    <property type="entry name" value="rpsG_bact"/>
    <property type="match status" value="1"/>
</dbReference>
<keyword evidence="2 6" id="KW-0699">rRNA-binding</keyword>
<dbReference type="PIRSF" id="PIRSF002122">
    <property type="entry name" value="RPS7p_RPS7a_RPS5e_RPS7o"/>
    <property type="match status" value="1"/>
</dbReference>
<dbReference type="GO" id="GO:0006412">
    <property type="term" value="P:translation"/>
    <property type="evidence" value="ECO:0007669"/>
    <property type="project" value="UniProtKB-UniRule"/>
</dbReference>
<dbReference type="EMBL" id="AP022345">
    <property type="protein sequence ID" value="BBU68125.1"/>
    <property type="molecule type" value="Genomic_DNA"/>
</dbReference>
<sequence length="156" mass="17594">MPRRREVPKRDILPDPKFGNVDVSKFVNVLMISGKKSVAERTIYGAFDQITNKGGRDPLEVFAQALSNAKPMVEVKSRRVGGANYQVPVEIRPSRRMALAMRWIRDAARKRSEKSMGARLAAELVEAAENRGGAVKKRDEVHRMAEANKAFSHFRF</sequence>
<dbReference type="InterPro" id="IPR000235">
    <property type="entry name" value="Ribosomal_uS7"/>
</dbReference>
<gene>
    <name evidence="6 8" type="primary">rpsG</name>
    <name evidence="8" type="ORF">ICHIAU1_04080</name>
</gene>